<dbReference type="Gene3D" id="3.30.40.10">
    <property type="entry name" value="Zinc/RING finger domain, C3HC4 (zinc finger)"/>
    <property type="match status" value="1"/>
</dbReference>
<dbReference type="InterPro" id="IPR019786">
    <property type="entry name" value="Zinc_finger_PHD-type_CS"/>
</dbReference>
<dbReference type="InterPro" id="IPR019835">
    <property type="entry name" value="SWIB_domain"/>
</dbReference>
<dbReference type="InterPro" id="IPR001965">
    <property type="entry name" value="Znf_PHD"/>
</dbReference>
<dbReference type="SMART" id="SM00151">
    <property type="entry name" value="SWIB"/>
    <property type="match status" value="1"/>
</dbReference>
<dbReference type="Gene3D" id="1.10.245.10">
    <property type="entry name" value="SWIB/MDM2 domain"/>
    <property type="match status" value="1"/>
</dbReference>
<evidence type="ECO:0000259" key="9">
    <source>
        <dbReference type="PROSITE" id="PS51925"/>
    </source>
</evidence>
<feature type="domain" description="Plus3" evidence="8">
    <location>
        <begin position="498"/>
        <end position="631"/>
    </location>
</feature>
<feature type="domain" description="DM2" evidence="9">
    <location>
        <begin position="355"/>
        <end position="438"/>
    </location>
</feature>
<dbReference type="Pfam" id="PF02201">
    <property type="entry name" value="SWIB"/>
    <property type="match status" value="1"/>
</dbReference>
<evidence type="ECO:0000256" key="2">
    <source>
        <dbReference type="ARBA" id="ARBA00022771"/>
    </source>
</evidence>
<reference evidence="11" key="2">
    <citation type="submission" date="2025-08" db="UniProtKB">
        <authorList>
            <consortium name="RefSeq"/>
        </authorList>
    </citation>
    <scope>IDENTIFICATION</scope>
</reference>
<dbReference type="InterPro" id="IPR011011">
    <property type="entry name" value="Znf_FYVE_PHD"/>
</dbReference>
<dbReference type="Gene3D" id="3.30.1490.40">
    <property type="match status" value="1"/>
</dbReference>
<organism evidence="10 11">
    <name type="scientific">Solanum pennellii</name>
    <name type="common">Tomato</name>
    <name type="synonym">Lycopersicon pennellii</name>
    <dbReference type="NCBI Taxonomy" id="28526"/>
    <lineage>
        <taxon>Eukaryota</taxon>
        <taxon>Viridiplantae</taxon>
        <taxon>Streptophyta</taxon>
        <taxon>Embryophyta</taxon>
        <taxon>Tracheophyta</taxon>
        <taxon>Spermatophyta</taxon>
        <taxon>Magnoliopsida</taxon>
        <taxon>eudicotyledons</taxon>
        <taxon>Gunneridae</taxon>
        <taxon>Pentapetalae</taxon>
        <taxon>asterids</taxon>
        <taxon>lamiids</taxon>
        <taxon>Solanales</taxon>
        <taxon>Solanaceae</taxon>
        <taxon>Solanoideae</taxon>
        <taxon>Solaneae</taxon>
        <taxon>Solanum</taxon>
        <taxon>Solanum subgen. Lycopersicon</taxon>
    </lineage>
</organism>
<dbReference type="RefSeq" id="XP_015065848.1">
    <property type="nucleotide sequence ID" value="XM_015210362.2"/>
</dbReference>
<protein>
    <submittedName>
        <fullName evidence="11">Zinc finger CCCH domain-containing protein 44-like</fullName>
    </submittedName>
</protein>
<dbReference type="SUPFAM" id="SSF57903">
    <property type="entry name" value="FYVE/PHD zinc finger"/>
    <property type="match status" value="1"/>
</dbReference>
<dbReference type="PROSITE" id="PS01359">
    <property type="entry name" value="ZF_PHD_1"/>
    <property type="match status" value="1"/>
</dbReference>
<keyword evidence="1" id="KW-0479">Metal-binding</keyword>
<feature type="domain" description="PHD-type" evidence="6">
    <location>
        <begin position="106"/>
        <end position="172"/>
    </location>
</feature>
<feature type="domain" description="GYF" evidence="7">
    <location>
        <begin position="794"/>
        <end position="847"/>
    </location>
</feature>
<dbReference type="PROSITE" id="PS51925">
    <property type="entry name" value="SWIB_MDM2"/>
    <property type="match status" value="1"/>
</dbReference>
<dbReference type="CDD" id="cd15568">
    <property type="entry name" value="PHD5_NSD"/>
    <property type="match status" value="1"/>
</dbReference>
<feature type="compositionally biased region" description="Low complexity" evidence="5">
    <location>
        <begin position="1004"/>
        <end position="1029"/>
    </location>
</feature>
<feature type="region of interest" description="Disordered" evidence="5">
    <location>
        <begin position="1077"/>
        <end position="1096"/>
    </location>
</feature>
<dbReference type="CDD" id="cd10567">
    <property type="entry name" value="SWIB-MDM2_like"/>
    <property type="match status" value="1"/>
</dbReference>
<evidence type="ECO:0000259" key="6">
    <source>
        <dbReference type="PROSITE" id="PS50016"/>
    </source>
</evidence>
<evidence type="ECO:0000313" key="11">
    <source>
        <dbReference type="RefSeq" id="XP_015065848.1"/>
    </source>
</evidence>
<dbReference type="PROSITE" id="PS50016">
    <property type="entry name" value="ZF_PHD_2"/>
    <property type="match status" value="1"/>
</dbReference>
<dbReference type="CDD" id="cd00072">
    <property type="entry name" value="GYF"/>
    <property type="match status" value="1"/>
</dbReference>
<feature type="region of interest" description="Disordered" evidence="5">
    <location>
        <begin position="77"/>
        <end position="98"/>
    </location>
</feature>
<dbReference type="InterPro" id="IPR013083">
    <property type="entry name" value="Znf_RING/FYVE/PHD"/>
</dbReference>
<keyword evidence="10" id="KW-1185">Reference proteome</keyword>
<dbReference type="SUPFAM" id="SSF47592">
    <property type="entry name" value="SWIB/MDM2 domain"/>
    <property type="match status" value="1"/>
</dbReference>
<feature type="region of interest" description="Disordered" evidence="5">
    <location>
        <begin position="926"/>
        <end position="956"/>
    </location>
</feature>
<dbReference type="SMART" id="SM00249">
    <property type="entry name" value="PHD"/>
    <property type="match status" value="1"/>
</dbReference>
<reference evidence="10" key="1">
    <citation type="journal article" date="2014" name="Nat. Genet.">
        <title>The genome of the stress-tolerant wild tomato species Solanum pennellii.</title>
        <authorList>
            <person name="Bolger A."/>
            <person name="Scossa F."/>
            <person name="Bolger M.E."/>
            <person name="Lanz C."/>
            <person name="Maumus F."/>
            <person name="Tohge T."/>
            <person name="Quesneville H."/>
            <person name="Alseekh S."/>
            <person name="Sorensen I."/>
            <person name="Lichtenstein G."/>
            <person name="Fich E.A."/>
            <person name="Conte M."/>
            <person name="Keller H."/>
            <person name="Schneeberger K."/>
            <person name="Schwacke R."/>
            <person name="Ofner I."/>
            <person name="Vrebalov J."/>
            <person name="Xu Y."/>
            <person name="Osorio S."/>
            <person name="Aflitos S.A."/>
            <person name="Schijlen E."/>
            <person name="Jimenez-Gomez J.M."/>
            <person name="Ryngajllo M."/>
            <person name="Kimura S."/>
            <person name="Kumar R."/>
            <person name="Koenig D."/>
            <person name="Headland L.R."/>
            <person name="Maloof J.N."/>
            <person name="Sinha N."/>
            <person name="van Ham R.C."/>
            <person name="Lankhorst R.K."/>
            <person name="Mao L."/>
            <person name="Vogel A."/>
            <person name="Arsova B."/>
            <person name="Panstruga R."/>
            <person name="Fei Z."/>
            <person name="Rose J.K."/>
            <person name="Zamir D."/>
            <person name="Carrari F."/>
            <person name="Giovannoni J.J."/>
            <person name="Weigel D."/>
            <person name="Usadel B."/>
            <person name="Fernie A.R."/>
        </authorList>
    </citation>
    <scope>NUCLEOTIDE SEQUENCE [LARGE SCALE GENOMIC DNA]</scope>
    <source>
        <strain evidence="10">cv. LA0716</strain>
    </source>
</reference>
<feature type="region of interest" description="Disordered" evidence="5">
    <location>
        <begin position="678"/>
        <end position="708"/>
    </location>
</feature>
<dbReference type="InterPro" id="IPR058668">
    <property type="entry name" value="NERD_dom"/>
</dbReference>
<dbReference type="InterPro" id="IPR036128">
    <property type="entry name" value="Plus3-like_sf"/>
</dbReference>
<accession>A0ABM1G4E9</accession>
<dbReference type="PANTHER" id="PTHR46695">
    <property type="entry name" value="ZINC FINGER CCCH DOMAIN-CONTAINING PROTEIN 44-RELATED"/>
    <property type="match status" value="1"/>
</dbReference>
<dbReference type="PROSITE" id="PS50829">
    <property type="entry name" value="GYF"/>
    <property type="match status" value="1"/>
</dbReference>
<evidence type="ECO:0000259" key="8">
    <source>
        <dbReference type="PROSITE" id="PS51360"/>
    </source>
</evidence>
<feature type="region of interest" description="Disordered" evidence="5">
    <location>
        <begin position="1301"/>
        <end position="1321"/>
    </location>
</feature>
<sequence length="1566" mass="172176">MDDDNSSPQMCRPCVEEPQSQRLLEDAASSVENCTSIQDMEGKQLVGVPGTMSAVATGNSNSPATLKTPIENGIGFAEKTKRGRPPRGVVVKAPQPKRQREEEEGEDVCFICFDGGSLVLCDRKGCPKAYHPACIKRDEAFFRSKAKWNCGWHVCSVCQKASHYMCYTCTYSVCKGCTKDADFFCVRRSKGFCSTCMRIIMLIENIDQGIKEMVQVDFDDKSSWEYLFKVYWMYLKEKLSLTQSELIQAKKPWRGSDTVHVKQQRLPFCHPVAFDGKGIVGKSFDHLELKKPVQLLEPPCKDPPITEVQTIAEAENLSGPGCTPQLEKTQHIELELRRNDSLKKEKASASTGTSLNGRIEWASKELLEFVAHMKNGDTSALSHFEVQALLLEYIKRNKLRDPHQKSQIICDSRLRSLFGKHRAGHIEMLKLLEFHFLIKEDSQGSAFIPAGIVGNVTSRVEADDNNDISFLMNKTKKRKSRRHTEESSVQINLDEYAAIDAHNINLIYLRRDLMESLIEDMEKFQGRVIGSVVRIRISGNNQKQDMYRLVHVVGTSKAFVPYKIGDKTADVLLEVLNLNKKEIVPIDSISNQDFSEDECRRLRQIIKCGLVKRLTIGEIRKKAMELRAVKLNDTLEEEILRLNNLRDRASEKGRKKELRECVEKLELLKTPEEHQRRLLATPEVHADPKMDPNYETEEDARESDDKKQVEYGGPRFTRFCRREDKPMSSWRKDKEGSIMSRCKVSEKREVHGNIMKKLGNQGTARQVVDRCASETSITSFSTVNSTFTNCSDTDKLWHYRDPSGRIQGPFSVTQLRKWNKSGLFPLDMRIWIKGERDDSVLLTNALKGLFGIAPQVHGEISHQSQELGATSVNSSVGWCGSATGIGRECVEKEVPWHLRITNNHSNGYTETARMDGLSSSLPQCLDLNNSYSNKPHPSSPEPSSSHGNVYGAPSNGKRCHEIVDVQSSTGHMIQDSSRSGCNHSMQSHSQRHSGQSCGQNWEPSNNNRSSVNINSGSSFASVSKSSDPSQQKGITSYPDLPSPTPKTSYDDVDAQAAEELLSLSLVVPVSASNIQDLPSSTPELEEEAPVGQAAANKDSLTSSFPVQDSGFSWSSASSLVIDGSQLPEIANGLGGPAVKPSIDSALISDSALKPAEAVGDHVDTPTSDVNQLKPAEAVGDYVDTPTSDVNQLKPAEAVGDHVDTPTLDVNQLKPAEAVGDHADTPTSDVNQLKPAVAMGDHVDTPTSDVNQLKESEAVGDHADTPTSDVNQLKPAVAMGDHVDTPTSDVNQLKQAEAVGDHVDTPTSDANQHPDNSSSNPISNFSDWRAIFGEPIEFSTLDEESVSDLLAEVDAMESQTQSGMGSPTSAMGFCEETIAGCRGDFFSFLEELSPTPDPAKNDALSSTEDIQLPCQSSLTNELARTLHAEAFDPFKRSSRTSSTSSEGETKSADISFSQGDTGFNIPIPCTTGKTALSVISQSTELEAITTDCCAAPGNMSYCGPVQGFANVNQVSSMGTACGYSNTNDSPFTRNTLSESQCIYSGERSGGPRDWVIPVGDLGFERDR</sequence>
<evidence type="ECO:0000313" key="10">
    <source>
        <dbReference type="Proteomes" id="UP000694930"/>
    </source>
</evidence>
<dbReference type="GeneID" id="107011045"/>
<dbReference type="PROSITE" id="PS51360">
    <property type="entry name" value="PLUS3"/>
    <property type="match status" value="1"/>
</dbReference>
<evidence type="ECO:0000256" key="4">
    <source>
        <dbReference type="PROSITE-ProRule" id="PRU00146"/>
    </source>
</evidence>
<dbReference type="InterPro" id="IPR003169">
    <property type="entry name" value="GYF"/>
</dbReference>
<dbReference type="Pfam" id="PF02213">
    <property type="entry name" value="GYF"/>
    <property type="match status" value="1"/>
</dbReference>
<feature type="compositionally biased region" description="Polar residues" evidence="5">
    <location>
        <begin position="970"/>
        <end position="1003"/>
    </location>
</feature>
<evidence type="ECO:0000259" key="7">
    <source>
        <dbReference type="PROSITE" id="PS50829"/>
    </source>
</evidence>
<dbReference type="InterPro" id="IPR036885">
    <property type="entry name" value="SWIB_MDM2_dom_sf"/>
</dbReference>
<dbReference type="Gene3D" id="3.90.70.200">
    <property type="entry name" value="Plus-3 domain"/>
    <property type="match status" value="1"/>
</dbReference>
<name>A0ABM1G4E9_SOLPN</name>
<dbReference type="SUPFAM" id="SSF55277">
    <property type="entry name" value="GYF domain"/>
    <property type="match status" value="1"/>
</dbReference>
<feature type="region of interest" description="Disordered" evidence="5">
    <location>
        <begin position="970"/>
        <end position="1050"/>
    </location>
</feature>
<dbReference type="Pfam" id="PF25980">
    <property type="entry name" value="NERD_plant"/>
    <property type="match status" value="1"/>
</dbReference>
<proteinExistence type="predicted"/>
<keyword evidence="3" id="KW-0862">Zinc</keyword>
<feature type="region of interest" description="Disordered" evidence="5">
    <location>
        <begin position="1433"/>
        <end position="1456"/>
    </location>
</feature>
<keyword evidence="2 4" id="KW-0863">Zinc-finger</keyword>
<feature type="compositionally biased region" description="Polar residues" evidence="5">
    <location>
        <begin position="1304"/>
        <end position="1321"/>
    </location>
</feature>
<evidence type="ECO:0000256" key="3">
    <source>
        <dbReference type="ARBA" id="ARBA00022833"/>
    </source>
</evidence>
<dbReference type="Proteomes" id="UP000694930">
    <property type="component" value="Chromosome 2"/>
</dbReference>
<dbReference type="SMART" id="SM00444">
    <property type="entry name" value="GYF"/>
    <property type="match status" value="1"/>
</dbReference>
<dbReference type="PANTHER" id="PTHR46695:SF4">
    <property type="entry name" value="ZINC FINGER CCCH DOMAIN-CONTAINING PROTEIN 44"/>
    <property type="match status" value="1"/>
</dbReference>
<evidence type="ECO:0000256" key="1">
    <source>
        <dbReference type="ARBA" id="ARBA00022723"/>
    </source>
</evidence>
<dbReference type="InterPro" id="IPR019787">
    <property type="entry name" value="Znf_PHD-finger"/>
</dbReference>
<gene>
    <name evidence="11" type="primary">LOC107011045</name>
</gene>
<dbReference type="InterPro" id="IPR003121">
    <property type="entry name" value="SWIB_MDM2_domain"/>
</dbReference>
<dbReference type="SMART" id="SM00719">
    <property type="entry name" value="Plus3"/>
    <property type="match status" value="1"/>
</dbReference>
<evidence type="ECO:0000256" key="5">
    <source>
        <dbReference type="SAM" id="MobiDB-lite"/>
    </source>
</evidence>
<dbReference type="SUPFAM" id="SSF159042">
    <property type="entry name" value="Plus3-like"/>
    <property type="match status" value="1"/>
</dbReference>
<feature type="region of interest" description="Disordered" evidence="5">
    <location>
        <begin position="1"/>
        <end position="20"/>
    </location>
</feature>
<dbReference type="InterPro" id="IPR004343">
    <property type="entry name" value="Plus-3_dom"/>
</dbReference>
<dbReference type="Pfam" id="PF03126">
    <property type="entry name" value="Plus-3"/>
    <property type="match status" value="1"/>
</dbReference>
<dbReference type="InterPro" id="IPR035445">
    <property type="entry name" value="GYF-like_dom_sf"/>
</dbReference>